<dbReference type="InterPro" id="IPR003598">
    <property type="entry name" value="Ig_sub2"/>
</dbReference>
<evidence type="ECO:0000256" key="3">
    <source>
        <dbReference type="ARBA" id="ARBA00023157"/>
    </source>
</evidence>
<gene>
    <name evidence="7" type="primary">LOC111084041</name>
</gene>
<dbReference type="Pfam" id="PF13927">
    <property type="entry name" value="Ig_3"/>
    <property type="match status" value="2"/>
</dbReference>
<evidence type="ECO:0000313" key="7">
    <source>
        <dbReference type="RefSeq" id="XP_022236524.1"/>
    </source>
</evidence>
<evidence type="ECO:0000256" key="4">
    <source>
        <dbReference type="ARBA" id="ARBA00023319"/>
    </source>
</evidence>
<keyword evidence="1" id="KW-0732">Signal</keyword>
<evidence type="ECO:0000256" key="2">
    <source>
        <dbReference type="ARBA" id="ARBA00022737"/>
    </source>
</evidence>
<accession>A0ABM1RYR9</accession>
<reference evidence="7" key="1">
    <citation type="submission" date="2025-08" db="UniProtKB">
        <authorList>
            <consortium name="RefSeq"/>
        </authorList>
    </citation>
    <scope>IDENTIFICATION</scope>
    <source>
        <tissue evidence="7">Muscle</tissue>
    </source>
</reference>
<dbReference type="InterPro" id="IPR003599">
    <property type="entry name" value="Ig_sub"/>
</dbReference>
<keyword evidence="4" id="KW-0393">Immunoglobulin domain</keyword>
<keyword evidence="3" id="KW-1015">Disulfide bond</keyword>
<dbReference type="Gene3D" id="2.60.40.10">
    <property type="entry name" value="Immunoglobulins"/>
    <property type="match status" value="2"/>
</dbReference>
<feature type="domain" description="Ig-like" evidence="5">
    <location>
        <begin position="1"/>
        <end position="72"/>
    </location>
</feature>
<dbReference type="PANTHER" id="PTHR12231:SF253">
    <property type="entry name" value="DPR-INTERACTING PROTEIN ETA, ISOFORM B-RELATED"/>
    <property type="match status" value="1"/>
</dbReference>
<dbReference type="InterPro" id="IPR007110">
    <property type="entry name" value="Ig-like_dom"/>
</dbReference>
<dbReference type="SMART" id="SM00408">
    <property type="entry name" value="IGc2"/>
    <property type="match status" value="2"/>
</dbReference>
<dbReference type="PANTHER" id="PTHR12231">
    <property type="entry name" value="CTX-RELATED TYPE I TRANSMEMBRANE PROTEIN"/>
    <property type="match status" value="1"/>
</dbReference>
<keyword evidence="2" id="KW-0677">Repeat</keyword>
<dbReference type="InterPro" id="IPR036179">
    <property type="entry name" value="Ig-like_dom_sf"/>
</dbReference>
<proteinExistence type="predicted"/>
<protein>
    <submittedName>
        <fullName evidence="7">Lachesin-like</fullName>
    </submittedName>
</protein>
<dbReference type="Proteomes" id="UP000694941">
    <property type="component" value="Unplaced"/>
</dbReference>
<feature type="non-terminal residue" evidence="7">
    <location>
        <position position="215"/>
    </location>
</feature>
<sequence>MEYMQNVTLTCNATGNPVPLIKWCREDSRSFKLGDKEVELYGERSLTFPLVTREHMGVYLCIATNNVPPSIRRRIPLEVNFPPTIWIPNQVVGAALYSNITLECHLESYPKAISFWLRGTVLIDERENKYIKYVSHDSYKSHMKLTIINIQKEDYGPHKCAAKNDKGESEGVLTLYKTDRQVKQMILKTTPLPQRLEATDTKKYVVQVYPQTPAK</sequence>
<dbReference type="GeneID" id="111084041"/>
<evidence type="ECO:0000256" key="1">
    <source>
        <dbReference type="ARBA" id="ARBA00022729"/>
    </source>
</evidence>
<dbReference type="RefSeq" id="XP_022236524.1">
    <property type="nucleotide sequence ID" value="XM_022380816.1"/>
</dbReference>
<name>A0ABM1RYR9_LIMPO</name>
<evidence type="ECO:0000259" key="5">
    <source>
        <dbReference type="PROSITE" id="PS50835"/>
    </source>
</evidence>
<dbReference type="InterPro" id="IPR051170">
    <property type="entry name" value="Neural/epithelial_adhesion"/>
</dbReference>
<dbReference type="SMART" id="SM00409">
    <property type="entry name" value="IG"/>
    <property type="match status" value="2"/>
</dbReference>
<feature type="domain" description="Ig-like" evidence="5">
    <location>
        <begin position="82"/>
        <end position="174"/>
    </location>
</feature>
<evidence type="ECO:0000313" key="6">
    <source>
        <dbReference type="Proteomes" id="UP000694941"/>
    </source>
</evidence>
<dbReference type="SUPFAM" id="SSF48726">
    <property type="entry name" value="Immunoglobulin"/>
    <property type="match status" value="2"/>
</dbReference>
<organism evidence="6 7">
    <name type="scientific">Limulus polyphemus</name>
    <name type="common">Atlantic horseshoe crab</name>
    <dbReference type="NCBI Taxonomy" id="6850"/>
    <lineage>
        <taxon>Eukaryota</taxon>
        <taxon>Metazoa</taxon>
        <taxon>Ecdysozoa</taxon>
        <taxon>Arthropoda</taxon>
        <taxon>Chelicerata</taxon>
        <taxon>Merostomata</taxon>
        <taxon>Xiphosura</taxon>
        <taxon>Limulidae</taxon>
        <taxon>Limulus</taxon>
    </lineage>
</organism>
<dbReference type="PROSITE" id="PS50835">
    <property type="entry name" value="IG_LIKE"/>
    <property type="match status" value="2"/>
</dbReference>
<dbReference type="InterPro" id="IPR013783">
    <property type="entry name" value="Ig-like_fold"/>
</dbReference>
<keyword evidence="6" id="KW-1185">Reference proteome</keyword>